<accession>A0A089P173</accession>
<reference evidence="2 3" key="1">
    <citation type="journal article" date="2014" name="PLoS ONE">
        <title>Genome Information of Methylobacterium oryzae, a Plant-Probiotic Methylotroph in the Phyllosphere.</title>
        <authorList>
            <person name="Kwak M.J."/>
            <person name="Jeong H."/>
            <person name="Madhaiyan M."/>
            <person name="Lee Y."/>
            <person name="Sa T.M."/>
            <person name="Oh T.K."/>
            <person name="Kim J.F."/>
        </authorList>
    </citation>
    <scope>NUCLEOTIDE SEQUENCE [LARGE SCALE GENOMIC DNA]</scope>
    <source>
        <strain evidence="2 3">CBMB20</strain>
    </source>
</reference>
<dbReference type="KEGG" id="mor:MOC_6231"/>
<dbReference type="AlphaFoldDB" id="A0A089P173"/>
<proteinExistence type="predicted"/>
<dbReference type="EMBL" id="CP003811">
    <property type="protein sequence ID" value="AIQ93986.1"/>
    <property type="molecule type" value="Genomic_DNA"/>
</dbReference>
<protein>
    <submittedName>
        <fullName evidence="2">Protein of unassigned function</fullName>
    </submittedName>
</protein>
<evidence type="ECO:0000313" key="2">
    <source>
        <dbReference type="EMBL" id="AIQ93986.1"/>
    </source>
</evidence>
<keyword evidence="3" id="KW-1185">Reference proteome</keyword>
<gene>
    <name evidence="2" type="ORF">MOC_6231</name>
</gene>
<feature type="region of interest" description="Disordered" evidence="1">
    <location>
        <begin position="1"/>
        <end position="29"/>
    </location>
</feature>
<dbReference type="HOGENOM" id="CLU_2082056_0_0_5"/>
<sequence length="117" mass="12712">MPVDARRHRSRTPCRARRPSGSRAQTGCAQAGSTAPAFYTGIPASLTLSLSTRDKSAPFRRTCRPLRQCFHPIDTRASRAARRRKAGSGRRVRSRHLVCPCAARSSAAAILLRGRGG</sequence>
<feature type="compositionally biased region" description="Basic residues" evidence="1">
    <location>
        <begin position="1"/>
        <end position="20"/>
    </location>
</feature>
<dbReference type="Proteomes" id="UP000029492">
    <property type="component" value="Chromosome"/>
</dbReference>
<name>A0A089P173_9HYPH</name>
<dbReference type="STRING" id="693986.MOC_6231"/>
<evidence type="ECO:0000256" key="1">
    <source>
        <dbReference type="SAM" id="MobiDB-lite"/>
    </source>
</evidence>
<organism evidence="2 3">
    <name type="scientific">Methylobacterium oryzae CBMB20</name>
    <dbReference type="NCBI Taxonomy" id="693986"/>
    <lineage>
        <taxon>Bacteria</taxon>
        <taxon>Pseudomonadati</taxon>
        <taxon>Pseudomonadota</taxon>
        <taxon>Alphaproteobacteria</taxon>
        <taxon>Hyphomicrobiales</taxon>
        <taxon>Methylobacteriaceae</taxon>
        <taxon>Methylobacterium</taxon>
    </lineage>
</organism>
<evidence type="ECO:0000313" key="3">
    <source>
        <dbReference type="Proteomes" id="UP000029492"/>
    </source>
</evidence>